<evidence type="ECO:0000313" key="1">
    <source>
        <dbReference type="EMBL" id="QEC49079.1"/>
    </source>
</evidence>
<dbReference type="OrthoDB" id="5244141at2"/>
<keyword evidence="2" id="KW-1185">Reference proteome</keyword>
<dbReference type="Proteomes" id="UP000321805">
    <property type="component" value="Chromosome"/>
</dbReference>
<dbReference type="RefSeq" id="WP_146921330.1">
    <property type="nucleotide sequence ID" value="NZ_CP042430.1"/>
</dbReference>
<proteinExistence type="predicted"/>
<reference evidence="1 2" key="1">
    <citation type="journal article" date="2018" name="J. Microbiol.">
        <title>Baekduia soli gen. nov., sp. nov., a novel bacterium isolated from the soil of Baekdu Mountain and proposal of a novel family name, Baekduiaceae fam. nov.</title>
        <authorList>
            <person name="An D.S."/>
            <person name="Siddiqi M.Z."/>
            <person name="Kim K.H."/>
            <person name="Yu H.S."/>
            <person name="Im W.T."/>
        </authorList>
    </citation>
    <scope>NUCLEOTIDE SEQUENCE [LARGE SCALE GENOMIC DNA]</scope>
    <source>
        <strain evidence="1 2">BR7-21</strain>
    </source>
</reference>
<dbReference type="EMBL" id="CP042430">
    <property type="protein sequence ID" value="QEC49079.1"/>
    <property type="molecule type" value="Genomic_DNA"/>
</dbReference>
<name>A0A5B8U7H0_9ACTN</name>
<gene>
    <name evidence="1" type="ORF">FSW04_16850</name>
</gene>
<evidence type="ECO:0000313" key="2">
    <source>
        <dbReference type="Proteomes" id="UP000321805"/>
    </source>
</evidence>
<protein>
    <recommendedName>
        <fullName evidence="3">CopG family transcriptional regulator</fullName>
    </recommendedName>
</protein>
<sequence length="84" mass="9163">MATDRPSGLKQRSYLIGADEISWLETASGKTKLTQSDLVRLALTRLRKDLGAARSVKLEAVETLAKGTKWAPVKRGGPRRRAAS</sequence>
<dbReference type="AlphaFoldDB" id="A0A5B8U7H0"/>
<evidence type="ECO:0008006" key="3">
    <source>
        <dbReference type="Google" id="ProtNLM"/>
    </source>
</evidence>
<organism evidence="1 2">
    <name type="scientific">Baekduia soli</name>
    <dbReference type="NCBI Taxonomy" id="496014"/>
    <lineage>
        <taxon>Bacteria</taxon>
        <taxon>Bacillati</taxon>
        <taxon>Actinomycetota</taxon>
        <taxon>Thermoleophilia</taxon>
        <taxon>Solirubrobacterales</taxon>
        <taxon>Baekduiaceae</taxon>
        <taxon>Baekduia</taxon>
    </lineage>
</organism>
<accession>A0A5B8U7H0</accession>
<dbReference type="KEGG" id="bsol:FSW04_16850"/>